<evidence type="ECO:0000313" key="3">
    <source>
        <dbReference type="EMBL" id="KAG2378798.1"/>
    </source>
</evidence>
<evidence type="ECO:0000313" key="4">
    <source>
        <dbReference type="Proteomes" id="UP000816034"/>
    </source>
</evidence>
<dbReference type="Pfam" id="PF15024">
    <property type="entry name" value="Glyco_transf_18"/>
    <property type="match status" value="1"/>
</dbReference>
<dbReference type="GeneID" id="68100400"/>
<name>A0AA88GHR7_NAELO</name>
<gene>
    <name evidence="3" type="ORF">C9374_007946</name>
</gene>
<evidence type="ECO:0000256" key="1">
    <source>
        <dbReference type="SAM" id="MobiDB-lite"/>
    </source>
</evidence>
<evidence type="ECO:0000259" key="2">
    <source>
        <dbReference type="Pfam" id="PF15024"/>
    </source>
</evidence>
<dbReference type="InterPro" id="IPR026116">
    <property type="entry name" value="GT18_cat"/>
</dbReference>
<dbReference type="RefSeq" id="XP_044546060.1">
    <property type="nucleotide sequence ID" value="XM_044697967.1"/>
</dbReference>
<keyword evidence="4" id="KW-1185">Reference proteome</keyword>
<reference evidence="3 4" key="1">
    <citation type="journal article" date="2018" name="BMC Genomics">
        <title>The genome of Naegleria lovaniensis, the basis for a comparative approach to unravel pathogenicity factors of the human pathogenic amoeba N. fowleri.</title>
        <authorList>
            <person name="Liechti N."/>
            <person name="Schurch N."/>
            <person name="Bruggmann R."/>
            <person name="Wittwer M."/>
        </authorList>
    </citation>
    <scope>NUCLEOTIDE SEQUENCE [LARGE SCALE GENOMIC DNA]</scope>
    <source>
        <strain evidence="3 4">ATCC 30569</strain>
    </source>
</reference>
<dbReference type="EMBL" id="PYSW02000031">
    <property type="protein sequence ID" value="KAG2378798.1"/>
    <property type="molecule type" value="Genomic_DNA"/>
</dbReference>
<organism evidence="3 4">
    <name type="scientific">Naegleria lovaniensis</name>
    <name type="common">Amoeba</name>
    <dbReference type="NCBI Taxonomy" id="51637"/>
    <lineage>
        <taxon>Eukaryota</taxon>
        <taxon>Discoba</taxon>
        <taxon>Heterolobosea</taxon>
        <taxon>Tetramitia</taxon>
        <taxon>Eutetramitia</taxon>
        <taxon>Vahlkampfiidae</taxon>
        <taxon>Naegleria</taxon>
    </lineage>
</organism>
<dbReference type="GO" id="GO:0030144">
    <property type="term" value="F:alpha-1,6-mannosylglycoprotein 6-beta-N-acetylglucosaminyltransferase activity"/>
    <property type="evidence" value="ECO:0007669"/>
    <property type="project" value="InterPro"/>
</dbReference>
<accession>A0AA88GHR7</accession>
<feature type="domain" description="Glycosyltransferase family 18 catalytic" evidence="2">
    <location>
        <begin position="372"/>
        <end position="461"/>
    </location>
</feature>
<feature type="region of interest" description="Disordered" evidence="1">
    <location>
        <begin position="312"/>
        <end position="336"/>
    </location>
</feature>
<dbReference type="Proteomes" id="UP000816034">
    <property type="component" value="Unassembled WGS sequence"/>
</dbReference>
<dbReference type="AlphaFoldDB" id="A0AA88GHR7"/>
<comment type="caution">
    <text evidence="3">The sequence shown here is derived from an EMBL/GenBank/DDBJ whole genome shotgun (WGS) entry which is preliminary data.</text>
</comment>
<protein>
    <recommendedName>
        <fullName evidence="2">Glycosyltransferase family 18 catalytic domain-containing protein</fullName>
    </recommendedName>
</protein>
<sequence>MSITRRRLFGRRKSFRRAHNLSIQKKSSTTAPSLCTLQFLIMTAPRENLKRLGHSPFMYLNRTMKGILDLETVFFKPCITLLNVKGKKFRKELESLYSFEKRNENSERMITIVDLDEKSQRDLVFTSVLLPLKKKQHLNDFYSIFNQIKFNYLDQLVMIMEDDFVMCPQATQHLVYIIHEMDRRKWSGVRVSFGLNGIMMNGNDLYAMVEFLRQHTGRATPVDWLLEEFWNQFDEMGMNYFGKSNRTFYTYRLQLMEHIGVESSLGHVRHNDLDFPKCYEAQIAAKLMFHFNMDQCSHSMFSPCDEVELELNSESRTEMRNTHGKSSIDQPSRPRLSSNNNNKLFLSLAHDQFHETQAFTPSATFSLAHFKSNVQAIFCQEGESCEHCCLRHGKKCDGTYFPYINHCSELRKYKPNCNCQREKYLISRAPYITRNVCFIGTRPSRFDCTTSKFMSSRLCPCT</sequence>
<proteinExistence type="predicted"/>